<protein>
    <submittedName>
        <fullName evidence="1">Uncharacterized protein</fullName>
    </submittedName>
</protein>
<gene>
    <name evidence="1" type="ORF">pdam_00025522</name>
</gene>
<evidence type="ECO:0000313" key="2">
    <source>
        <dbReference type="Proteomes" id="UP000275408"/>
    </source>
</evidence>
<dbReference type="AlphaFoldDB" id="A0A3M6UAH1"/>
<name>A0A3M6UAH1_POCDA</name>
<sequence length="130" mass="14996">MKSTLKETKPNDYSYFEKIWDLRNRHMVKGLPEQYVFFLLPCYETDCVHPVCQRGRPDVEMTWFEGGPSLPEIPFPIPDPARPWGGECDKCTSGCYGHFLPPKECVEHIRQLGMKDCMLTPPSAIIKEAF</sequence>
<proteinExistence type="predicted"/>
<organism evidence="1 2">
    <name type="scientific">Pocillopora damicornis</name>
    <name type="common">Cauliflower coral</name>
    <name type="synonym">Millepora damicornis</name>
    <dbReference type="NCBI Taxonomy" id="46731"/>
    <lineage>
        <taxon>Eukaryota</taxon>
        <taxon>Metazoa</taxon>
        <taxon>Cnidaria</taxon>
        <taxon>Anthozoa</taxon>
        <taxon>Hexacorallia</taxon>
        <taxon>Scleractinia</taxon>
        <taxon>Astrocoeniina</taxon>
        <taxon>Pocilloporidae</taxon>
        <taxon>Pocillopora</taxon>
    </lineage>
</organism>
<evidence type="ECO:0000313" key="1">
    <source>
        <dbReference type="EMBL" id="RMX50682.1"/>
    </source>
</evidence>
<comment type="caution">
    <text evidence="1">The sequence shown here is derived from an EMBL/GenBank/DDBJ whole genome shotgun (WGS) entry which is preliminary data.</text>
</comment>
<reference evidence="1 2" key="1">
    <citation type="journal article" date="2018" name="Sci. Rep.">
        <title>Comparative analysis of the Pocillopora damicornis genome highlights role of immune system in coral evolution.</title>
        <authorList>
            <person name="Cunning R."/>
            <person name="Bay R.A."/>
            <person name="Gillette P."/>
            <person name="Baker A.C."/>
            <person name="Traylor-Knowles N."/>
        </authorList>
    </citation>
    <scope>NUCLEOTIDE SEQUENCE [LARGE SCALE GENOMIC DNA]</scope>
    <source>
        <strain evidence="1">RSMAS</strain>
        <tissue evidence="1">Whole animal</tissue>
    </source>
</reference>
<dbReference type="OrthoDB" id="5958355at2759"/>
<accession>A0A3M6UAH1</accession>
<dbReference type="Proteomes" id="UP000275408">
    <property type="component" value="Unassembled WGS sequence"/>
</dbReference>
<dbReference type="EMBL" id="RCHS01001915">
    <property type="protein sequence ID" value="RMX50682.1"/>
    <property type="molecule type" value="Genomic_DNA"/>
</dbReference>
<keyword evidence="2" id="KW-1185">Reference proteome</keyword>